<dbReference type="EMBL" id="JBGBYS010000021">
    <property type="protein sequence ID" value="MEY9259983.1"/>
    <property type="molecule type" value="Genomic_DNA"/>
</dbReference>
<evidence type="ECO:0000256" key="1">
    <source>
        <dbReference type="SAM" id="Phobius"/>
    </source>
</evidence>
<proteinExistence type="predicted"/>
<dbReference type="RefSeq" id="WP_370036944.1">
    <property type="nucleotide sequence ID" value="NZ_JBGBYS010000021.1"/>
</dbReference>
<keyword evidence="1" id="KW-0472">Membrane</keyword>
<accession>A0ABV4EN51</accession>
<dbReference type="Proteomes" id="UP001565435">
    <property type="component" value="Unassembled WGS sequence"/>
</dbReference>
<evidence type="ECO:0000313" key="3">
    <source>
        <dbReference type="Proteomes" id="UP001565435"/>
    </source>
</evidence>
<comment type="caution">
    <text evidence="2">The sequence shown here is derived from an EMBL/GenBank/DDBJ whole genome shotgun (WGS) entry which is preliminary data.</text>
</comment>
<organism evidence="2 3">
    <name type="scientific">Brevibacterium epidermidis</name>
    <dbReference type="NCBI Taxonomy" id="1698"/>
    <lineage>
        <taxon>Bacteria</taxon>
        <taxon>Bacillati</taxon>
        <taxon>Actinomycetota</taxon>
        <taxon>Actinomycetes</taxon>
        <taxon>Micrococcales</taxon>
        <taxon>Brevibacteriaceae</taxon>
        <taxon>Brevibacterium</taxon>
    </lineage>
</organism>
<evidence type="ECO:0000313" key="2">
    <source>
        <dbReference type="EMBL" id="MEY9259983.1"/>
    </source>
</evidence>
<feature type="transmembrane region" description="Helical" evidence="1">
    <location>
        <begin position="20"/>
        <end position="44"/>
    </location>
</feature>
<keyword evidence="3" id="KW-1185">Reference proteome</keyword>
<protein>
    <submittedName>
        <fullName evidence="2">NADH:ubiquinone oxidoreductase subunit 3 (Subunit A)</fullName>
    </submittedName>
</protein>
<keyword evidence="1" id="KW-0812">Transmembrane</keyword>
<name>A0ABV4EN51_BREEP</name>
<sequence>MEDFGFVESSFGVLGMLLKLMPVFVFLVIVAGVVVAAVWITKYLKRQEADRKRCSISCAGRFPESKIRE</sequence>
<gene>
    <name evidence="2" type="ORF">ABH903_003021</name>
</gene>
<keyword evidence="1" id="KW-1133">Transmembrane helix</keyword>
<reference evidence="2 3" key="1">
    <citation type="submission" date="2024-07" db="EMBL/GenBank/DDBJ databases">
        <title>Mealworm larvae gut microbial communities from Newark, Delaware, USA.</title>
        <authorList>
            <person name="Blenner M."/>
        </authorList>
    </citation>
    <scope>NUCLEOTIDE SEQUENCE [LARGE SCALE GENOMIC DNA]</scope>
    <source>
        <strain evidence="2 3">UD i117</strain>
    </source>
</reference>